<dbReference type="SUPFAM" id="SSF48452">
    <property type="entry name" value="TPR-like"/>
    <property type="match status" value="2"/>
</dbReference>
<keyword evidence="6" id="KW-1185">Reference proteome</keyword>
<accession>A0A838XY03</accession>
<reference evidence="5 6" key="2">
    <citation type="submission" date="2020-08" db="EMBL/GenBank/DDBJ databases">
        <title>Stappia taiwanensis sp. nov., isolated from a coastal thermal spring.</title>
        <authorList>
            <person name="Kampfer P."/>
        </authorList>
    </citation>
    <scope>NUCLEOTIDE SEQUENCE [LARGE SCALE GENOMIC DNA]</scope>
    <source>
        <strain evidence="5 6">DSM 23284</strain>
    </source>
</reference>
<dbReference type="InterPro" id="IPR051012">
    <property type="entry name" value="CellSynth/LPSAsmb/PSIAsmb"/>
</dbReference>
<dbReference type="PANTHER" id="PTHR45586:SF1">
    <property type="entry name" value="LIPOPOLYSACCHARIDE ASSEMBLY PROTEIN B"/>
    <property type="match status" value="1"/>
</dbReference>
<evidence type="ECO:0000313" key="5">
    <source>
        <dbReference type="EMBL" id="MBA4611773.1"/>
    </source>
</evidence>
<dbReference type="SMART" id="SM00028">
    <property type="entry name" value="TPR"/>
    <property type="match status" value="8"/>
</dbReference>
<organism evidence="5 6">
    <name type="scientific">Stappia taiwanensis</name>
    <dbReference type="NCBI Taxonomy" id="992267"/>
    <lineage>
        <taxon>Bacteria</taxon>
        <taxon>Pseudomonadati</taxon>
        <taxon>Pseudomonadota</taxon>
        <taxon>Alphaproteobacteria</taxon>
        <taxon>Hyphomicrobiales</taxon>
        <taxon>Stappiaceae</taxon>
        <taxon>Stappia</taxon>
    </lineage>
</organism>
<reference evidence="5 6" key="1">
    <citation type="submission" date="2020-07" db="EMBL/GenBank/DDBJ databases">
        <authorList>
            <person name="Li M."/>
        </authorList>
    </citation>
    <scope>NUCLEOTIDE SEQUENCE [LARGE SCALE GENOMIC DNA]</scope>
    <source>
        <strain evidence="5 6">DSM 23284</strain>
    </source>
</reference>
<dbReference type="Pfam" id="PF13432">
    <property type="entry name" value="TPR_16"/>
    <property type="match status" value="1"/>
</dbReference>
<dbReference type="Proteomes" id="UP000559404">
    <property type="component" value="Unassembled WGS sequence"/>
</dbReference>
<keyword evidence="2 3" id="KW-0802">TPR repeat</keyword>
<dbReference type="InterPro" id="IPR011990">
    <property type="entry name" value="TPR-like_helical_dom_sf"/>
</dbReference>
<gene>
    <name evidence="5" type="ORF">H1W37_08940</name>
</gene>
<feature type="repeat" description="TPR" evidence="3">
    <location>
        <begin position="78"/>
        <end position="111"/>
    </location>
</feature>
<keyword evidence="1" id="KW-0677">Repeat</keyword>
<dbReference type="Gene3D" id="1.25.40.10">
    <property type="entry name" value="Tetratricopeptide repeat domain"/>
    <property type="match status" value="2"/>
</dbReference>
<comment type="caution">
    <text evidence="5">The sequence shown here is derived from an EMBL/GenBank/DDBJ whole genome shotgun (WGS) entry which is preliminary data.</text>
</comment>
<dbReference type="InterPro" id="IPR019734">
    <property type="entry name" value="TPR_rpt"/>
</dbReference>
<evidence type="ECO:0000256" key="1">
    <source>
        <dbReference type="ARBA" id="ARBA00022737"/>
    </source>
</evidence>
<feature type="repeat" description="TPR" evidence="3">
    <location>
        <begin position="44"/>
        <end position="77"/>
    </location>
</feature>
<feature type="region of interest" description="Disordered" evidence="4">
    <location>
        <begin position="347"/>
        <end position="401"/>
    </location>
</feature>
<evidence type="ECO:0000256" key="2">
    <source>
        <dbReference type="ARBA" id="ARBA00022803"/>
    </source>
</evidence>
<dbReference type="PANTHER" id="PTHR45586">
    <property type="entry name" value="TPR REPEAT-CONTAINING PROTEIN PA4667"/>
    <property type="match status" value="1"/>
</dbReference>
<proteinExistence type="predicted"/>
<protein>
    <submittedName>
        <fullName evidence="5">Tetratricopeptide repeat protein</fullName>
    </submittedName>
</protein>
<dbReference type="Pfam" id="PF14559">
    <property type="entry name" value="TPR_19"/>
    <property type="match status" value="1"/>
</dbReference>
<evidence type="ECO:0000313" key="6">
    <source>
        <dbReference type="Proteomes" id="UP000559404"/>
    </source>
</evidence>
<sequence>MSSPLPYTSESDALEQAAAHERNGDFDAALKIYLTLAQNDPEAIDSKYRAGTALMRRGDLEDAVTLLRQVVFAAPDHLPARTNLGNALLLLGQSEPARDAFVAVLDLDPGNRNALFGLATILIRLGDPGRALPLTARLLQVLPDSAAALTLDADARAPHGDTAGAIAQYRHALRVDPQYLPALKGLADTLYHQNRLQEAESYARRAIERQKDDPELLALLGAILMAREDWPAAVEALGAAFDRDSNNPAPLVQMSLACRRSGDLAGAIHHAQRAWTLAPMDKTAGNALGAALAAAGEAKGAREVLMAGGDRSKLPAHLWSGLGALQARLLEDEAKAREEALQATAAATFEADDAAPEYRAPEQGDQDIPAAEPVQAEEDGRRQTPWETTGEPETLPLFPED</sequence>
<dbReference type="RefSeq" id="WP_181759961.1">
    <property type="nucleotide sequence ID" value="NZ_BMCR01000005.1"/>
</dbReference>
<name>A0A838XY03_9HYPH</name>
<evidence type="ECO:0000256" key="4">
    <source>
        <dbReference type="SAM" id="MobiDB-lite"/>
    </source>
</evidence>
<dbReference type="PROSITE" id="PS50005">
    <property type="entry name" value="TPR"/>
    <property type="match status" value="2"/>
</dbReference>
<dbReference type="AlphaFoldDB" id="A0A838XY03"/>
<evidence type="ECO:0000256" key="3">
    <source>
        <dbReference type="PROSITE-ProRule" id="PRU00339"/>
    </source>
</evidence>
<dbReference type="EMBL" id="JACEON010000006">
    <property type="protein sequence ID" value="MBA4611773.1"/>
    <property type="molecule type" value="Genomic_DNA"/>
</dbReference>